<organism evidence="2 3">
    <name type="scientific">Armillaria novae-zelandiae</name>
    <dbReference type="NCBI Taxonomy" id="153914"/>
    <lineage>
        <taxon>Eukaryota</taxon>
        <taxon>Fungi</taxon>
        <taxon>Dikarya</taxon>
        <taxon>Basidiomycota</taxon>
        <taxon>Agaricomycotina</taxon>
        <taxon>Agaricomycetes</taxon>
        <taxon>Agaricomycetidae</taxon>
        <taxon>Agaricales</taxon>
        <taxon>Marasmiineae</taxon>
        <taxon>Physalacriaceae</taxon>
        <taxon>Armillaria</taxon>
    </lineage>
</organism>
<accession>A0AA39USN9</accession>
<evidence type="ECO:0000313" key="3">
    <source>
        <dbReference type="Proteomes" id="UP001175227"/>
    </source>
</evidence>
<comment type="caution">
    <text evidence="2">The sequence shown here is derived from an EMBL/GenBank/DDBJ whole genome shotgun (WGS) entry which is preliminary data.</text>
</comment>
<dbReference type="PANTHER" id="PTHR28589:SF1">
    <property type="entry name" value="SMALL RIBOSOMAL SUBUNIT PROTEIN MS34"/>
    <property type="match status" value="1"/>
</dbReference>
<dbReference type="GO" id="GO:0005739">
    <property type="term" value="C:mitochondrion"/>
    <property type="evidence" value="ECO:0007669"/>
    <property type="project" value="InterPro"/>
</dbReference>
<sequence length="139" mass="15764">MLWTLARHDLASIIKRSIPASKAPPSLSKNPGNLYEVLSRTPLGGVGRVVHQTRWTTKKIPDCYWKVTRSQFKCEGTHGKAWGLLFWKGKQVSDEPERIRGSLKYSWNEGRSEGVWDYENPNAKRAKKSNKPNTIQAAS</sequence>
<dbReference type="Pfam" id="PF16053">
    <property type="entry name" value="MRP-S34"/>
    <property type="match status" value="1"/>
</dbReference>
<keyword evidence="3" id="KW-1185">Reference proteome</keyword>
<gene>
    <name evidence="2" type="ORF">IW261DRAFT_1556370</name>
</gene>
<reference evidence="2" key="1">
    <citation type="submission" date="2023-06" db="EMBL/GenBank/DDBJ databases">
        <authorList>
            <consortium name="Lawrence Berkeley National Laboratory"/>
            <person name="Ahrendt S."/>
            <person name="Sahu N."/>
            <person name="Indic B."/>
            <person name="Wong-Bajracharya J."/>
            <person name="Merenyi Z."/>
            <person name="Ke H.-M."/>
            <person name="Monk M."/>
            <person name="Kocsube S."/>
            <person name="Drula E."/>
            <person name="Lipzen A."/>
            <person name="Balint B."/>
            <person name="Henrissat B."/>
            <person name="Andreopoulos B."/>
            <person name="Martin F.M."/>
            <person name="Harder C.B."/>
            <person name="Rigling D."/>
            <person name="Ford K.L."/>
            <person name="Foster G.D."/>
            <person name="Pangilinan J."/>
            <person name="Papanicolaou A."/>
            <person name="Barry K."/>
            <person name="LaButti K."/>
            <person name="Viragh M."/>
            <person name="Koriabine M."/>
            <person name="Yan M."/>
            <person name="Riley R."/>
            <person name="Champramary S."/>
            <person name="Plett K.L."/>
            <person name="Tsai I.J."/>
            <person name="Slot J."/>
            <person name="Sipos G."/>
            <person name="Plett J."/>
            <person name="Nagy L.G."/>
            <person name="Grigoriev I.V."/>
        </authorList>
    </citation>
    <scope>NUCLEOTIDE SEQUENCE</scope>
    <source>
        <strain evidence="2">ICMP 16352</strain>
    </source>
</reference>
<dbReference type="AlphaFoldDB" id="A0AA39USN9"/>
<proteinExistence type="predicted"/>
<dbReference type="EMBL" id="JAUEPR010000001">
    <property type="protein sequence ID" value="KAK0491220.1"/>
    <property type="molecule type" value="Genomic_DNA"/>
</dbReference>
<dbReference type="PANTHER" id="PTHR28589">
    <property type="entry name" value="28S RIBOSOMAL PROTEIN S34, MITOCHONDRIAL"/>
    <property type="match status" value="1"/>
</dbReference>
<dbReference type="InterPro" id="IPR032053">
    <property type="entry name" value="Ribosomal_mS34"/>
</dbReference>
<protein>
    <submittedName>
        <fullName evidence="2">Uncharacterized protein</fullName>
    </submittedName>
</protein>
<feature type="region of interest" description="Disordered" evidence="1">
    <location>
        <begin position="116"/>
        <end position="139"/>
    </location>
</feature>
<evidence type="ECO:0000256" key="1">
    <source>
        <dbReference type="SAM" id="MobiDB-lite"/>
    </source>
</evidence>
<dbReference type="GO" id="GO:0003735">
    <property type="term" value="F:structural constituent of ribosome"/>
    <property type="evidence" value="ECO:0007669"/>
    <property type="project" value="InterPro"/>
</dbReference>
<name>A0AA39USN9_9AGAR</name>
<evidence type="ECO:0000313" key="2">
    <source>
        <dbReference type="EMBL" id="KAK0491220.1"/>
    </source>
</evidence>
<dbReference type="Proteomes" id="UP001175227">
    <property type="component" value="Unassembled WGS sequence"/>
</dbReference>